<keyword evidence="2" id="KW-0067">ATP-binding</keyword>
<proteinExistence type="predicted"/>
<dbReference type="AlphaFoldDB" id="A0A0R0LR90"/>
<dbReference type="GO" id="GO:0005524">
    <property type="term" value="F:ATP binding"/>
    <property type="evidence" value="ECO:0007669"/>
    <property type="project" value="UniProtKB-KW"/>
</dbReference>
<evidence type="ECO:0000313" key="3">
    <source>
        <dbReference type="Proteomes" id="UP000051530"/>
    </source>
</evidence>
<dbReference type="InterPro" id="IPR027417">
    <property type="entry name" value="P-loop_NTPase"/>
</dbReference>
<keyword evidence="3" id="KW-1185">Reference proteome</keyword>
<dbReference type="Proteomes" id="UP000051530">
    <property type="component" value="Unassembled WGS sequence"/>
</dbReference>
<evidence type="ECO:0000313" key="2">
    <source>
        <dbReference type="EMBL" id="KRH92025.1"/>
    </source>
</evidence>
<dbReference type="Gene3D" id="3.40.50.300">
    <property type="entry name" value="P-loop containing nucleotide triphosphate hydrolases"/>
    <property type="match status" value="1"/>
</dbReference>
<organism evidence="2 3">
    <name type="scientific">Pseudoloma neurophilia</name>
    <dbReference type="NCBI Taxonomy" id="146866"/>
    <lineage>
        <taxon>Eukaryota</taxon>
        <taxon>Fungi</taxon>
        <taxon>Fungi incertae sedis</taxon>
        <taxon>Microsporidia</taxon>
        <taxon>Pseudoloma</taxon>
    </lineage>
</organism>
<dbReference type="GO" id="GO:0016887">
    <property type="term" value="F:ATP hydrolysis activity"/>
    <property type="evidence" value="ECO:0007669"/>
    <property type="project" value="InterPro"/>
</dbReference>
<comment type="caution">
    <text evidence="2">The sequence shown here is derived from an EMBL/GenBank/DDBJ whole genome shotgun (WGS) entry which is preliminary data.</text>
</comment>
<feature type="non-terminal residue" evidence="2">
    <location>
        <position position="1"/>
    </location>
</feature>
<keyword evidence="2" id="KW-0547">Nucleotide-binding</keyword>
<dbReference type="VEuPathDB" id="MicrosporidiaDB:M153_13974000332"/>
<gene>
    <name evidence="2" type="ORF">M153_13974000332</name>
</gene>
<accession>A0A0R0LR90</accession>
<evidence type="ECO:0000259" key="1">
    <source>
        <dbReference type="Pfam" id="PF00005"/>
    </source>
</evidence>
<dbReference type="Pfam" id="PF00005">
    <property type="entry name" value="ABC_tran"/>
    <property type="match status" value="1"/>
</dbReference>
<dbReference type="SUPFAM" id="SSF52540">
    <property type="entry name" value="P-loop containing nucleoside triphosphate hydrolases"/>
    <property type="match status" value="1"/>
</dbReference>
<reference evidence="2 3" key="1">
    <citation type="submission" date="2015-07" db="EMBL/GenBank/DDBJ databases">
        <title>The genome of Pseudoloma neurophilia, a relevant intracellular parasite of the zebrafish.</title>
        <authorList>
            <person name="Ndikumana S."/>
            <person name="Pelin A."/>
            <person name="Sanders J."/>
            <person name="Corradi N."/>
        </authorList>
    </citation>
    <scope>NUCLEOTIDE SEQUENCE [LARGE SCALE GENOMIC DNA]</scope>
    <source>
        <strain evidence="2 3">MK1</strain>
    </source>
</reference>
<dbReference type="EMBL" id="LGUB01001286">
    <property type="protein sequence ID" value="KRH92025.1"/>
    <property type="molecule type" value="Genomic_DNA"/>
</dbReference>
<sequence length="110" mass="12320">LNPIINKNVFLLISRLFLSFCVQKKRPRNSTSMENLADKIRKNTFEWKNINIKIAKSHFGYKTSQVELITEAFGRIENGLLAIMGPSGSGKTTLINAFVGRIPENAHTTG</sequence>
<feature type="non-terminal residue" evidence="2">
    <location>
        <position position="110"/>
    </location>
</feature>
<dbReference type="InterPro" id="IPR003439">
    <property type="entry name" value="ABC_transporter-like_ATP-bd"/>
</dbReference>
<protein>
    <submittedName>
        <fullName evidence="2">ATP-binding Cassette (ABC) Superfamily</fullName>
    </submittedName>
</protein>
<name>A0A0R0LR90_9MICR</name>
<feature type="domain" description="ABC transporter" evidence="1">
    <location>
        <begin position="79"/>
        <end position="104"/>
    </location>
</feature>